<proteinExistence type="predicted"/>
<gene>
    <name evidence="1" type="ORF">Z959_09500</name>
</gene>
<reference evidence="1 2" key="1">
    <citation type="submission" date="2014-02" db="EMBL/GenBank/DDBJ databases">
        <title>Plasmidome dynamics in the species complex Clostridium novyi sensu lato converts strains of independent lineages into distinctly different pathogens.</title>
        <authorList>
            <person name="Skarin H."/>
            <person name="Segerman B."/>
        </authorList>
    </citation>
    <scope>NUCLEOTIDE SEQUENCE [LARGE SCALE GENOMIC DNA]</scope>
    <source>
        <strain evidence="1 2">ATCC 27606</strain>
    </source>
</reference>
<sequence>MKLRACMVNIVWDFNNIKINIFNRGFIFDVEKIEEVKSSKKNEILGIKKEDIEWVTFTHYRESTKYRKIRQLAFEIEECSWFHSNINENVTLEIFTRDNNNLSVQLEYDKGSGYWYEPTYYICKNGKWKANNDPRFSPTGIMVAGSFKIKVKSKDGKFQHLSPNINVLPSAISVENYEQMLKELLFIRDDLVINKDSKIKINTTEKNNLDEINKILNKLYIFE</sequence>
<organism evidence="1 2">
    <name type="scientific">Clostridium novyi B str. ATCC 27606</name>
    <dbReference type="NCBI Taxonomy" id="1443123"/>
    <lineage>
        <taxon>Bacteria</taxon>
        <taxon>Bacillati</taxon>
        <taxon>Bacillota</taxon>
        <taxon>Clostridia</taxon>
        <taxon>Eubacteriales</taxon>
        <taxon>Clostridiaceae</taxon>
        <taxon>Clostridium</taxon>
    </lineage>
</organism>
<dbReference type="Proteomes" id="UP000027770">
    <property type="component" value="Unassembled WGS sequence"/>
</dbReference>
<comment type="caution">
    <text evidence="1">The sequence shown here is derived from an EMBL/GenBank/DDBJ whole genome shotgun (WGS) entry which is preliminary data.</text>
</comment>
<dbReference type="RefSeq" id="WP_039218913.1">
    <property type="nucleotide sequence ID" value="NZ_JENW01000055.1"/>
</dbReference>
<dbReference type="EMBL" id="JENW01000055">
    <property type="protein sequence ID" value="KEI16565.1"/>
    <property type="molecule type" value="Genomic_DNA"/>
</dbReference>
<evidence type="ECO:0000313" key="1">
    <source>
        <dbReference type="EMBL" id="KEI16565.1"/>
    </source>
</evidence>
<keyword evidence="2" id="KW-1185">Reference proteome</keyword>
<evidence type="ECO:0000313" key="2">
    <source>
        <dbReference type="Proteomes" id="UP000027770"/>
    </source>
</evidence>
<dbReference type="AlphaFoldDB" id="A0AA40M5K2"/>
<protein>
    <submittedName>
        <fullName evidence="1">Uncharacterized protein</fullName>
    </submittedName>
</protein>
<name>A0AA40M5K2_CLONO</name>
<accession>A0AA40M5K2</accession>